<dbReference type="Pfam" id="PF20143">
    <property type="entry name" value="NAD_kinase_C"/>
    <property type="match status" value="1"/>
</dbReference>
<evidence type="ECO:0000256" key="3">
    <source>
        <dbReference type="ARBA" id="ARBA00022741"/>
    </source>
</evidence>
<keyword evidence="2" id="KW-0808">Transferase</keyword>
<dbReference type="AlphaFoldDB" id="A0A8K0JJJ1"/>
<evidence type="ECO:0000256" key="4">
    <source>
        <dbReference type="ARBA" id="ARBA00022777"/>
    </source>
</evidence>
<evidence type="ECO:0000313" key="9">
    <source>
        <dbReference type="Proteomes" id="UP000812966"/>
    </source>
</evidence>
<keyword evidence="4" id="KW-0418">Kinase</keyword>
<keyword evidence="5" id="KW-0067">ATP-binding</keyword>
<dbReference type="Pfam" id="PF01513">
    <property type="entry name" value="NAD_kinase"/>
    <property type="match status" value="1"/>
</dbReference>
<dbReference type="InterPro" id="IPR016064">
    <property type="entry name" value="NAD/diacylglycerol_kinase_sf"/>
</dbReference>
<dbReference type="FunFam" id="2.60.200.30:FF:000009">
    <property type="entry name" value="Poly(P)/ATP NAD kinase"/>
    <property type="match status" value="1"/>
</dbReference>
<evidence type="ECO:0000256" key="1">
    <source>
        <dbReference type="ARBA" id="ARBA00010995"/>
    </source>
</evidence>
<keyword evidence="9" id="KW-1185">Reference proteome</keyword>
<dbReference type="GO" id="GO:0006741">
    <property type="term" value="P:NADP+ biosynthetic process"/>
    <property type="evidence" value="ECO:0007669"/>
    <property type="project" value="InterPro"/>
</dbReference>
<evidence type="ECO:0000256" key="7">
    <source>
        <dbReference type="ARBA" id="ARBA00023027"/>
    </source>
</evidence>
<dbReference type="PANTHER" id="PTHR20275">
    <property type="entry name" value="NAD KINASE"/>
    <property type="match status" value="1"/>
</dbReference>
<dbReference type="HAMAP" id="MF_00361">
    <property type="entry name" value="NAD_kinase"/>
    <property type="match status" value="1"/>
</dbReference>
<dbReference type="GO" id="GO:0005524">
    <property type="term" value="F:ATP binding"/>
    <property type="evidence" value="ECO:0007669"/>
    <property type="project" value="UniProtKB-KW"/>
</dbReference>
<evidence type="ECO:0000313" key="8">
    <source>
        <dbReference type="EMBL" id="KAG7530681.1"/>
    </source>
</evidence>
<sequence length="367" mass="40242">MIFRTSTSILLRPSTLSRCNRVSLARNLTSISGSDKSVRPRNVLLVKKTNDEPTTVAAKTIISHLRSTYPNLNILIESEAAPELSSGLSGVAIIDRDSTVSPNTGVRIWARPDKEELDLIITLGGDGTILHVSSLYARPGKVPPVLSFSMGSLGFLTPFHIDTHEETIGSVFDAKYKILDRMRLACEIFGEDDRPVKRCPTTGWQVMNEVSIHRGRYPHLSVVDAYVDGEHLTEAVADGLILATPTGSTAYSLSSGGPIAHPGLEAFLLTPIAPRSLSFRTLLLPSQGEVMMKISGKSRAPSELSMDGREVCNLHPGEYIKVRRSRYPIPCVTRRDGGDDWVADINSLLQFNVGFKNSSLWRRHTPV</sequence>
<evidence type="ECO:0008006" key="10">
    <source>
        <dbReference type="Google" id="ProtNLM"/>
    </source>
</evidence>
<name>A0A8K0JJJ1_9TREE</name>
<dbReference type="GO" id="GO:0019674">
    <property type="term" value="P:NAD+ metabolic process"/>
    <property type="evidence" value="ECO:0007669"/>
    <property type="project" value="InterPro"/>
</dbReference>
<dbReference type="OrthoDB" id="24581at2759"/>
<organism evidence="8 9">
    <name type="scientific">Filobasidium floriforme</name>
    <dbReference type="NCBI Taxonomy" id="5210"/>
    <lineage>
        <taxon>Eukaryota</taxon>
        <taxon>Fungi</taxon>
        <taxon>Dikarya</taxon>
        <taxon>Basidiomycota</taxon>
        <taxon>Agaricomycotina</taxon>
        <taxon>Tremellomycetes</taxon>
        <taxon>Filobasidiales</taxon>
        <taxon>Filobasidiaceae</taxon>
        <taxon>Filobasidium</taxon>
    </lineage>
</organism>
<evidence type="ECO:0000256" key="2">
    <source>
        <dbReference type="ARBA" id="ARBA00022679"/>
    </source>
</evidence>
<dbReference type="Proteomes" id="UP000812966">
    <property type="component" value="Unassembled WGS sequence"/>
</dbReference>
<dbReference type="GO" id="GO:0003951">
    <property type="term" value="F:NAD+ kinase activity"/>
    <property type="evidence" value="ECO:0007669"/>
    <property type="project" value="InterPro"/>
</dbReference>
<keyword evidence="3" id="KW-0547">Nucleotide-binding</keyword>
<dbReference type="InterPro" id="IPR017437">
    <property type="entry name" value="ATP-NAD_kinase_PpnK-typ_C"/>
</dbReference>
<dbReference type="InterPro" id="IPR002504">
    <property type="entry name" value="NADK"/>
</dbReference>
<comment type="similarity">
    <text evidence="1">Belongs to the NAD kinase family.</text>
</comment>
<accession>A0A8K0JJJ1</accession>
<dbReference type="InterPro" id="IPR017438">
    <property type="entry name" value="ATP-NAD_kinase_N"/>
</dbReference>
<dbReference type="PANTHER" id="PTHR20275:SF26">
    <property type="entry name" value="NADH KINASE POS5, MITOCHONDRIAL"/>
    <property type="match status" value="1"/>
</dbReference>
<dbReference type="Gene3D" id="3.40.50.10330">
    <property type="entry name" value="Probable inorganic polyphosphate/atp-NAD kinase, domain 1"/>
    <property type="match status" value="1"/>
</dbReference>
<comment type="caution">
    <text evidence="8">The sequence shown here is derived from an EMBL/GenBank/DDBJ whole genome shotgun (WGS) entry which is preliminary data.</text>
</comment>
<keyword evidence="7" id="KW-0520">NAD</keyword>
<dbReference type="EMBL" id="JABELV010000111">
    <property type="protein sequence ID" value="KAG7530681.1"/>
    <property type="molecule type" value="Genomic_DNA"/>
</dbReference>
<protein>
    <recommendedName>
        <fullName evidence="10">NADH kinase</fullName>
    </recommendedName>
</protein>
<proteinExistence type="inferred from homology"/>
<evidence type="ECO:0000256" key="5">
    <source>
        <dbReference type="ARBA" id="ARBA00022840"/>
    </source>
</evidence>
<keyword evidence="6" id="KW-0521">NADP</keyword>
<evidence type="ECO:0000256" key="6">
    <source>
        <dbReference type="ARBA" id="ARBA00022857"/>
    </source>
</evidence>
<dbReference type="SUPFAM" id="SSF111331">
    <property type="entry name" value="NAD kinase/diacylglycerol kinase-like"/>
    <property type="match status" value="1"/>
</dbReference>
<reference evidence="8" key="1">
    <citation type="submission" date="2020-04" db="EMBL/GenBank/DDBJ databases">
        <title>Analysis of mating type loci in Filobasidium floriforme.</title>
        <authorList>
            <person name="Nowrousian M."/>
        </authorList>
    </citation>
    <scope>NUCLEOTIDE SEQUENCE</scope>
    <source>
        <strain evidence="8">CBS 6242</strain>
    </source>
</reference>
<dbReference type="Gene3D" id="2.60.200.30">
    <property type="entry name" value="Probable inorganic polyphosphate/atp-NAD kinase, domain 2"/>
    <property type="match status" value="1"/>
</dbReference>
<gene>
    <name evidence="8" type="ORF">FFLO_04851</name>
</gene>